<feature type="compositionally biased region" description="Basic and acidic residues" evidence="1">
    <location>
        <begin position="66"/>
        <end position="76"/>
    </location>
</feature>
<protein>
    <submittedName>
        <fullName evidence="2">Uncharacterized protein</fullName>
    </submittedName>
</protein>
<proteinExistence type="predicted"/>
<dbReference type="EMBL" id="JAMYQB010000022">
    <property type="protein sequence ID" value="MER9407105.1"/>
    <property type="molecule type" value="Genomic_DNA"/>
</dbReference>
<gene>
    <name evidence="2" type="ORF">NKI36_24020</name>
</gene>
<name>A0ABV1Z5L3_9HYPH</name>
<feature type="region of interest" description="Disordered" evidence="1">
    <location>
        <begin position="45"/>
        <end position="76"/>
    </location>
</feature>
<dbReference type="Proteomes" id="UP001433071">
    <property type="component" value="Unassembled WGS sequence"/>
</dbReference>
<evidence type="ECO:0000256" key="1">
    <source>
        <dbReference type="SAM" id="MobiDB-lite"/>
    </source>
</evidence>
<evidence type="ECO:0000313" key="2">
    <source>
        <dbReference type="EMBL" id="MER9407105.1"/>
    </source>
</evidence>
<dbReference type="RefSeq" id="WP_352560729.1">
    <property type="nucleotide sequence ID" value="NZ_JAMYQB010000022.1"/>
</dbReference>
<reference evidence="2 3" key="1">
    <citation type="journal article" date="2024" name="Proc. Natl. Acad. Sci. U.S.A.">
        <title>The evolutionary genomics of adaptation to stress in wild rhizobium bacteria.</title>
        <authorList>
            <person name="Kehlet-Delgado H."/>
            <person name="Montoya A.P."/>
            <person name="Jensen K.T."/>
            <person name="Wendlandt C.E."/>
            <person name="Dexheimer C."/>
            <person name="Roberts M."/>
            <person name="Torres Martinez L."/>
            <person name="Friesen M.L."/>
            <person name="Griffitts J.S."/>
            <person name="Porter S.S."/>
        </authorList>
    </citation>
    <scope>NUCLEOTIDE SEQUENCE [LARGE SCALE GENOMIC DNA]</scope>
    <source>
        <strain evidence="2 3">M0641</strain>
    </source>
</reference>
<accession>A0ABV1Z5L3</accession>
<sequence>MSIREYQKQMAIHTDYRTNRADYAIAAKPKPTGAAVAAEAKKKAVRLDDQLNDQRSARLSANPSDTSDKPNPRSRG</sequence>
<keyword evidence="3" id="KW-1185">Reference proteome</keyword>
<organism evidence="2 3">
    <name type="scientific">Mesorhizobium caraganae</name>
    <dbReference type="NCBI Taxonomy" id="483206"/>
    <lineage>
        <taxon>Bacteria</taxon>
        <taxon>Pseudomonadati</taxon>
        <taxon>Pseudomonadota</taxon>
        <taxon>Alphaproteobacteria</taxon>
        <taxon>Hyphomicrobiales</taxon>
        <taxon>Phyllobacteriaceae</taxon>
        <taxon>Mesorhizobium</taxon>
    </lineage>
</organism>
<evidence type="ECO:0000313" key="3">
    <source>
        <dbReference type="Proteomes" id="UP001433071"/>
    </source>
</evidence>
<comment type="caution">
    <text evidence="2">The sequence shown here is derived from an EMBL/GenBank/DDBJ whole genome shotgun (WGS) entry which is preliminary data.</text>
</comment>
<feature type="compositionally biased region" description="Polar residues" evidence="1">
    <location>
        <begin position="53"/>
        <end position="65"/>
    </location>
</feature>